<dbReference type="RefSeq" id="WP_271167270.1">
    <property type="nucleotide sequence ID" value="NZ_BSFI01000003.1"/>
</dbReference>
<sequence length="208" mass="22414">MRLPPDPPVDYSLEEASGMDALMRIAWANGEISRLTTSLIGVDIPADHVETEPGGAFYQGFPGLGSMPALKQLIGGLSDDVEFSLPGLDRDLAQLFDIEADVAEGAEVYIGKVFYDERLQIVGAARWIWLGQGGEFTLERSGGTARDGGITDATQTVTLKVGSEQIIRAGAELQAWADAQHQNLHPGDKICDQTSELSQGARKAWPQF</sequence>
<protein>
    <submittedName>
        <fullName evidence="1">Uncharacterized protein</fullName>
    </submittedName>
</protein>
<dbReference type="Proteomes" id="UP001143372">
    <property type="component" value="Unassembled WGS sequence"/>
</dbReference>
<name>A0A9W6MUJ2_9HYPH</name>
<dbReference type="EMBL" id="BSFI01000003">
    <property type="protein sequence ID" value="GLK67002.1"/>
    <property type="molecule type" value="Genomic_DNA"/>
</dbReference>
<organism evidence="1 2">
    <name type="scientific">Hansschlegelia plantiphila</name>
    <dbReference type="NCBI Taxonomy" id="374655"/>
    <lineage>
        <taxon>Bacteria</taxon>
        <taxon>Pseudomonadati</taxon>
        <taxon>Pseudomonadota</taxon>
        <taxon>Alphaproteobacteria</taxon>
        <taxon>Hyphomicrobiales</taxon>
        <taxon>Methylopilaceae</taxon>
        <taxon>Hansschlegelia</taxon>
    </lineage>
</organism>
<dbReference type="AlphaFoldDB" id="A0A9W6MUJ2"/>
<reference evidence="1" key="2">
    <citation type="submission" date="2023-01" db="EMBL/GenBank/DDBJ databases">
        <authorList>
            <person name="Sun Q."/>
            <person name="Evtushenko L."/>
        </authorList>
    </citation>
    <scope>NUCLEOTIDE SEQUENCE</scope>
    <source>
        <strain evidence="1">VKM B-2347</strain>
    </source>
</reference>
<evidence type="ECO:0000313" key="2">
    <source>
        <dbReference type="Proteomes" id="UP001143372"/>
    </source>
</evidence>
<comment type="caution">
    <text evidence="1">The sequence shown here is derived from an EMBL/GenBank/DDBJ whole genome shotgun (WGS) entry which is preliminary data.</text>
</comment>
<keyword evidence="2" id="KW-1185">Reference proteome</keyword>
<evidence type="ECO:0000313" key="1">
    <source>
        <dbReference type="EMBL" id="GLK67002.1"/>
    </source>
</evidence>
<accession>A0A9W6MUJ2</accession>
<gene>
    <name evidence="1" type="ORF">GCM10008179_06400</name>
</gene>
<reference evidence="1" key="1">
    <citation type="journal article" date="2014" name="Int. J. Syst. Evol. Microbiol.">
        <title>Complete genome sequence of Corynebacterium casei LMG S-19264T (=DSM 44701T), isolated from a smear-ripened cheese.</title>
        <authorList>
            <consortium name="US DOE Joint Genome Institute (JGI-PGF)"/>
            <person name="Walter F."/>
            <person name="Albersmeier A."/>
            <person name="Kalinowski J."/>
            <person name="Ruckert C."/>
        </authorList>
    </citation>
    <scope>NUCLEOTIDE SEQUENCE</scope>
    <source>
        <strain evidence="1">VKM B-2347</strain>
    </source>
</reference>
<proteinExistence type="predicted"/>